<comment type="caution">
    <text evidence="1">The sequence shown here is derived from an EMBL/GenBank/DDBJ whole genome shotgun (WGS) entry which is preliminary data.</text>
</comment>
<reference evidence="1" key="1">
    <citation type="submission" date="2018-01" db="EMBL/GenBank/DDBJ databases">
        <authorList>
            <person name="Krukenberg V."/>
        </authorList>
    </citation>
    <scope>NUCLEOTIDE SEQUENCE</scope>
    <source>
        <strain evidence="1">E20ANME2</strain>
    </source>
</reference>
<sequence>MYYKTEYFSDVINALNYGFLNRLLGAVASEPTLGMEIASRQFGGIQLVYNATEALMKDYVDNIKYVTYNGIVVFGFRNRALTYPRLVVHPSYAEHDLEYLLTLAHEAYHIAWIEILGETEKRLYATEKRLYATEKRLYATEKRLYATEKRLYAIQKRLQGELKEIATLYLPDAINYKNAPVELIAEILAHELMADMYATMVAGEAYPKILCEYYLPISLDTMTQKPHPSYSSFAIGSLKIRVAVAALEMMNWEGDHIKEVITSVNKKVRHWESLSWNVASKQLGKDEMETLGLADIKKKLDSVCCAIENKGILSDMSELIEQPYYPKDNDEREVLQRKLEKVKDILMGEPTPADMAEIWKDGVRPRHLISLLAQEKGINRNAVLIAMGYHKNILDRFRQKE</sequence>
<protein>
    <submittedName>
        <fullName evidence="1">Uncharacterized protein</fullName>
    </submittedName>
</protein>
<name>A0AC61KY68_9EURY</name>
<dbReference type="Proteomes" id="UP000248329">
    <property type="component" value="Unassembled WGS sequence"/>
</dbReference>
<evidence type="ECO:0000313" key="2">
    <source>
        <dbReference type="Proteomes" id="UP000248329"/>
    </source>
</evidence>
<accession>A0AC61KY68</accession>
<proteinExistence type="predicted"/>
<dbReference type="EMBL" id="PQXF01000088">
    <property type="protein sequence ID" value="PXF56723.1"/>
    <property type="molecule type" value="Genomic_DNA"/>
</dbReference>
<organism evidence="1 2">
    <name type="scientific">Candidatus Methanogaster sp</name>
    <dbReference type="NCBI Taxonomy" id="3386292"/>
    <lineage>
        <taxon>Archaea</taxon>
        <taxon>Methanobacteriati</taxon>
        <taxon>Methanobacteriota</taxon>
        <taxon>Stenosarchaea group</taxon>
        <taxon>Methanomicrobia</taxon>
        <taxon>Methanosarcinales</taxon>
        <taxon>ANME-2 cluster</taxon>
        <taxon>Candidatus Methanogasteraceae</taxon>
        <taxon>Candidatus Methanogaster</taxon>
    </lineage>
</organism>
<evidence type="ECO:0000313" key="1">
    <source>
        <dbReference type="EMBL" id="PXF56723.1"/>
    </source>
</evidence>
<gene>
    <name evidence="1" type="ORF">C4B59_16485</name>
</gene>